<evidence type="ECO:0000313" key="8">
    <source>
        <dbReference type="Proteomes" id="UP000479000"/>
    </source>
</evidence>
<keyword evidence="5" id="KW-0175">Coiled coil</keyword>
<dbReference type="AlphaFoldDB" id="A0A6H5HS03"/>
<dbReference type="GO" id="GO:0002039">
    <property type="term" value="F:p53 binding"/>
    <property type="evidence" value="ECO:0007669"/>
    <property type="project" value="InterPro"/>
</dbReference>
<evidence type="ECO:0000256" key="2">
    <source>
        <dbReference type="ARBA" id="ARBA00022737"/>
    </source>
</evidence>
<dbReference type="InterPro" id="IPR047163">
    <property type="entry name" value="ASPP1/2"/>
</dbReference>
<dbReference type="GO" id="GO:0042981">
    <property type="term" value="P:regulation of apoptotic process"/>
    <property type="evidence" value="ECO:0007669"/>
    <property type="project" value="InterPro"/>
</dbReference>
<feature type="region of interest" description="Disordered" evidence="6">
    <location>
        <begin position="58"/>
        <end position="78"/>
    </location>
</feature>
<keyword evidence="2" id="KW-0677">Repeat</keyword>
<evidence type="ECO:0000313" key="7">
    <source>
        <dbReference type="EMBL" id="CAB0020476.1"/>
    </source>
</evidence>
<evidence type="ECO:0000256" key="4">
    <source>
        <dbReference type="ARBA" id="ARBA00023242"/>
    </source>
</evidence>
<feature type="non-terminal residue" evidence="7">
    <location>
        <position position="1"/>
    </location>
</feature>
<name>A0A6H5HS03_9HEMI</name>
<evidence type="ECO:0000256" key="6">
    <source>
        <dbReference type="SAM" id="MobiDB-lite"/>
    </source>
</evidence>
<keyword evidence="3" id="KW-0040">ANK repeat</keyword>
<organism evidence="7 8">
    <name type="scientific">Nesidiocoris tenuis</name>
    <dbReference type="NCBI Taxonomy" id="355587"/>
    <lineage>
        <taxon>Eukaryota</taxon>
        <taxon>Metazoa</taxon>
        <taxon>Ecdysozoa</taxon>
        <taxon>Arthropoda</taxon>
        <taxon>Hexapoda</taxon>
        <taxon>Insecta</taxon>
        <taxon>Pterygota</taxon>
        <taxon>Neoptera</taxon>
        <taxon>Paraneoptera</taxon>
        <taxon>Hemiptera</taxon>
        <taxon>Heteroptera</taxon>
        <taxon>Panheteroptera</taxon>
        <taxon>Cimicomorpha</taxon>
        <taxon>Miridae</taxon>
        <taxon>Dicyphina</taxon>
        <taxon>Nesidiocoris</taxon>
    </lineage>
</organism>
<evidence type="ECO:0000256" key="3">
    <source>
        <dbReference type="ARBA" id="ARBA00023043"/>
    </source>
</evidence>
<dbReference type="PANTHER" id="PTHR24131">
    <property type="entry name" value="APOPTOSIS-STIMULATING OF P53 PROTEIN"/>
    <property type="match status" value="1"/>
</dbReference>
<gene>
    <name evidence="7" type="ORF">NTEN_LOCUS24050</name>
</gene>
<evidence type="ECO:0000256" key="1">
    <source>
        <dbReference type="ARBA" id="ARBA00004123"/>
    </source>
</evidence>
<protein>
    <submittedName>
        <fullName evidence="7">Uncharacterized protein</fullName>
    </submittedName>
</protein>
<evidence type="ECO:0000256" key="5">
    <source>
        <dbReference type="SAM" id="Coils"/>
    </source>
</evidence>
<dbReference type="PANTHER" id="PTHR24131:SF10">
    <property type="entry name" value="ANKYRIN-REPEAT, SH3-DOMAIN, AND PROLINE-RICH-REGION CONTAINING PROTEIN, ISOFORM B"/>
    <property type="match status" value="1"/>
</dbReference>
<proteinExistence type="predicted"/>
<reference evidence="7 8" key="1">
    <citation type="submission" date="2020-02" db="EMBL/GenBank/DDBJ databases">
        <authorList>
            <person name="Ferguson B K."/>
        </authorList>
    </citation>
    <scope>NUCLEOTIDE SEQUENCE [LARGE SCALE GENOMIC DNA]</scope>
</reference>
<keyword evidence="4" id="KW-0539">Nucleus</keyword>
<dbReference type="OrthoDB" id="10038642at2759"/>
<dbReference type="GO" id="GO:0005634">
    <property type="term" value="C:nucleus"/>
    <property type="evidence" value="ECO:0007669"/>
    <property type="project" value="UniProtKB-SubCell"/>
</dbReference>
<sequence>IQIIDFSAPKGPMRMFSNADWPFGRSVVDMIIQCVLLTETLVSEFTIKKLMTQAPQCRNSQSPVCRGTGKWNRPKIKNRNGGSEKTFCGRLQYFNSLCKYGSKNASDLDSIRALFNEKEKELTMAVAKVEELTRQLEDVRRRRLNQPPNAPASQELERITSARDGARKYWIGGTGTGYWIGGTRMAVLDRRHRNGGIGSPVLDGGTGSAVLERRYWIGGIGSAVLDRRHWIGGTGSVVLDRRYWNSSTYWNGGTGTAILDRRNWIGGTGKAVLDRQFRIGGTGTVHAWRRWTALGMSFLVVLVVT</sequence>
<dbReference type="EMBL" id="CADCXU010035357">
    <property type="protein sequence ID" value="CAB0020476.1"/>
    <property type="molecule type" value="Genomic_DNA"/>
</dbReference>
<comment type="subcellular location">
    <subcellularLocation>
        <location evidence="1">Nucleus</location>
    </subcellularLocation>
</comment>
<feature type="coiled-coil region" evidence="5">
    <location>
        <begin position="115"/>
        <end position="142"/>
    </location>
</feature>
<dbReference type="Proteomes" id="UP000479000">
    <property type="component" value="Unassembled WGS sequence"/>
</dbReference>
<keyword evidence="8" id="KW-1185">Reference proteome</keyword>
<accession>A0A6H5HS03</accession>